<dbReference type="SUPFAM" id="SSF52540">
    <property type="entry name" value="P-loop containing nucleoside triphosphate hydrolases"/>
    <property type="match status" value="1"/>
</dbReference>
<dbReference type="GO" id="GO:0009898">
    <property type="term" value="C:cytoplasmic side of plasma membrane"/>
    <property type="evidence" value="ECO:0007669"/>
    <property type="project" value="TreeGrafter"/>
</dbReference>
<dbReference type="Proteomes" id="UP000243542">
    <property type="component" value="Unassembled WGS sequence"/>
</dbReference>
<gene>
    <name evidence="2" type="ORF">ATK36_3898</name>
</gene>
<dbReference type="InterPro" id="IPR059050">
    <property type="entry name" value="Rv3660c_N"/>
</dbReference>
<dbReference type="InterPro" id="IPR027417">
    <property type="entry name" value="P-loop_NTPase"/>
</dbReference>
<dbReference type="GO" id="GO:0005524">
    <property type="term" value="F:ATP binding"/>
    <property type="evidence" value="ECO:0007669"/>
    <property type="project" value="TreeGrafter"/>
</dbReference>
<dbReference type="NCBIfam" id="TIGR03815">
    <property type="entry name" value="CpaE_hom_Actino"/>
    <property type="match status" value="1"/>
</dbReference>
<dbReference type="Pfam" id="PF26563">
    <property type="entry name" value="Rv3660c_N"/>
    <property type="match status" value="1"/>
</dbReference>
<evidence type="ECO:0000313" key="2">
    <source>
        <dbReference type="EMBL" id="PFG48788.1"/>
    </source>
</evidence>
<dbReference type="InterPro" id="IPR022521">
    <property type="entry name" value="Rv3660c"/>
</dbReference>
<evidence type="ECO:0000313" key="3">
    <source>
        <dbReference type="Proteomes" id="UP000243542"/>
    </source>
</evidence>
<dbReference type="GO" id="GO:0005829">
    <property type="term" value="C:cytosol"/>
    <property type="evidence" value="ECO:0007669"/>
    <property type="project" value="TreeGrafter"/>
</dbReference>
<dbReference type="PANTHER" id="PTHR43384:SF11">
    <property type="entry name" value="SEPTUM SITE DETERMINING PROTEIN"/>
    <property type="match status" value="1"/>
</dbReference>
<dbReference type="GO" id="GO:0051782">
    <property type="term" value="P:negative regulation of cell division"/>
    <property type="evidence" value="ECO:0007669"/>
    <property type="project" value="TreeGrafter"/>
</dbReference>
<organism evidence="2 3">
    <name type="scientific">Amycolatopsis sulphurea</name>
    <dbReference type="NCBI Taxonomy" id="76022"/>
    <lineage>
        <taxon>Bacteria</taxon>
        <taxon>Bacillati</taxon>
        <taxon>Actinomycetota</taxon>
        <taxon>Actinomycetes</taxon>
        <taxon>Pseudonocardiales</taxon>
        <taxon>Pseudonocardiaceae</taxon>
        <taxon>Amycolatopsis</taxon>
    </lineage>
</organism>
<keyword evidence="3" id="KW-1185">Reference proteome</keyword>
<evidence type="ECO:0000259" key="1">
    <source>
        <dbReference type="Pfam" id="PF26563"/>
    </source>
</evidence>
<dbReference type="RefSeq" id="WP_098512810.1">
    <property type="nucleotide sequence ID" value="NZ_JBIAKZ010000001.1"/>
</dbReference>
<protein>
    <submittedName>
        <fullName evidence="2">Secretion/DNA translocation related CpaE-like protein</fullName>
    </submittedName>
</protein>
<dbReference type="EMBL" id="PDJK01000002">
    <property type="protein sequence ID" value="PFG48788.1"/>
    <property type="molecule type" value="Genomic_DNA"/>
</dbReference>
<accession>A0A2A9FC95</accession>
<feature type="domain" description="Rv3660c-like CheY-like N-terminal" evidence="1">
    <location>
        <begin position="11"/>
        <end position="113"/>
    </location>
</feature>
<name>A0A2A9FC95_9PSEU</name>
<dbReference type="Gene3D" id="3.40.50.300">
    <property type="entry name" value="P-loop containing nucleotide triphosphate hydrolases"/>
    <property type="match status" value="1"/>
</dbReference>
<sequence>MATARPLVVAANGTVLEEIQRVAAIAGSELDHVPDLSAARGRWVRAPLVVIDEEAAAERPVLPRRDSVVLVCKGTAGLAAWRRAATIGARRVFSLPEDESELTVAFADVADAPAESPGPVVALVGGRGGAGASVLAAAVAVAADRGGPALLVDCDPLGGGLDLPLGLEHAEGLRWPEVRLTGRVSVPALVASLPSRGALPVLSCGRSGTGPSPSALSAVVAAGRRAGRTVVCDLPRHLDEGALGVAAAADLVVLVVPVEFRACMAAKQVLHRLGAHADRLAIVASGHSIDGAPPSRTAELLGPPLLATLPPERRVAATLETGEFELPAKGALVAAAGAVLAELRSATAAPFQTAA</sequence>
<proteinExistence type="predicted"/>
<dbReference type="PANTHER" id="PTHR43384">
    <property type="entry name" value="SEPTUM SITE-DETERMINING PROTEIN MIND HOMOLOG, CHLOROPLASTIC-RELATED"/>
    <property type="match status" value="1"/>
</dbReference>
<reference evidence="2 3" key="1">
    <citation type="submission" date="2017-10" db="EMBL/GenBank/DDBJ databases">
        <title>Sequencing the genomes of 1000 actinobacteria strains.</title>
        <authorList>
            <person name="Klenk H.-P."/>
        </authorList>
    </citation>
    <scope>NUCLEOTIDE SEQUENCE [LARGE SCALE GENOMIC DNA]</scope>
    <source>
        <strain evidence="2 3">DSM 46092</strain>
    </source>
</reference>
<comment type="caution">
    <text evidence="2">The sequence shown here is derived from an EMBL/GenBank/DDBJ whole genome shotgun (WGS) entry which is preliminary data.</text>
</comment>
<dbReference type="InterPro" id="IPR050625">
    <property type="entry name" value="ParA/MinD_ATPase"/>
</dbReference>
<dbReference type="AlphaFoldDB" id="A0A2A9FC95"/>
<dbReference type="GO" id="GO:0016887">
    <property type="term" value="F:ATP hydrolysis activity"/>
    <property type="evidence" value="ECO:0007669"/>
    <property type="project" value="TreeGrafter"/>
</dbReference>